<evidence type="ECO:0000313" key="2">
    <source>
        <dbReference type="EMBL" id="CAB4811406.1"/>
    </source>
</evidence>
<keyword evidence="1" id="KW-0812">Transmembrane</keyword>
<name>A0A6J6YW87_9ZZZZ</name>
<reference evidence="2" key="1">
    <citation type="submission" date="2020-05" db="EMBL/GenBank/DDBJ databases">
        <authorList>
            <person name="Chiriac C."/>
            <person name="Salcher M."/>
            <person name="Ghai R."/>
            <person name="Kavagutti S V."/>
        </authorList>
    </citation>
    <scope>NUCLEOTIDE SEQUENCE</scope>
</reference>
<gene>
    <name evidence="2" type="ORF">UFOPK3004_01269</name>
</gene>
<evidence type="ECO:0000256" key="1">
    <source>
        <dbReference type="SAM" id="Phobius"/>
    </source>
</evidence>
<organism evidence="2">
    <name type="scientific">freshwater metagenome</name>
    <dbReference type="NCBI Taxonomy" id="449393"/>
    <lineage>
        <taxon>unclassified sequences</taxon>
        <taxon>metagenomes</taxon>
        <taxon>ecological metagenomes</taxon>
    </lineage>
</organism>
<proteinExistence type="predicted"/>
<protein>
    <submittedName>
        <fullName evidence="2">Unannotated protein</fullName>
    </submittedName>
</protein>
<keyword evidence="1" id="KW-1133">Transmembrane helix</keyword>
<dbReference type="EMBL" id="CAFAAL010000123">
    <property type="protein sequence ID" value="CAB4811406.1"/>
    <property type="molecule type" value="Genomic_DNA"/>
</dbReference>
<dbReference type="AlphaFoldDB" id="A0A6J6YW87"/>
<accession>A0A6J6YW87</accession>
<sequence>MIFGLFELIPLEIFALGLSSGIRVIATLAITGCLLSAIGYGLMDYFDY</sequence>
<keyword evidence="1" id="KW-0472">Membrane</keyword>
<feature type="transmembrane region" description="Helical" evidence="1">
    <location>
        <begin position="20"/>
        <end position="43"/>
    </location>
</feature>